<dbReference type="AlphaFoldDB" id="C8PJE2"/>
<dbReference type="Proteomes" id="UP000005709">
    <property type="component" value="Unassembled WGS sequence"/>
</dbReference>
<protein>
    <submittedName>
        <fullName evidence="1">Uncharacterized protein</fullName>
    </submittedName>
</protein>
<accession>C8PJE2</accession>
<organism evidence="1 2">
    <name type="scientific">Campylobacter gracilis RM3268</name>
    <dbReference type="NCBI Taxonomy" id="553220"/>
    <lineage>
        <taxon>Bacteria</taxon>
        <taxon>Pseudomonadati</taxon>
        <taxon>Campylobacterota</taxon>
        <taxon>Epsilonproteobacteria</taxon>
        <taxon>Campylobacterales</taxon>
        <taxon>Campylobacteraceae</taxon>
        <taxon>Campylobacter</taxon>
    </lineage>
</organism>
<keyword evidence="2" id="KW-1185">Reference proteome</keyword>
<reference evidence="1 2" key="1">
    <citation type="submission" date="2009-07" db="EMBL/GenBank/DDBJ databases">
        <authorList>
            <person name="Madupu R."/>
            <person name="Sebastian Y."/>
            <person name="Durkin A.S."/>
            <person name="Torralba M."/>
            <person name="Methe B."/>
            <person name="Sutton G.G."/>
            <person name="Strausberg R.L."/>
            <person name="Nelson K.E."/>
        </authorList>
    </citation>
    <scope>NUCLEOTIDE SEQUENCE [LARGE SCALE GENOMIC DNA]</scope>
    <source>
        <strain evidence="1 2">RM3268</strain>
    </source>
</reference>
<evidence type="ECO:0000313" key="2">
    <source>
        <dbReference type="Proteomes" id="UP000005709"/>
    </source>
</evidence>
<dbReference type="EMBL" id="ACYG01000027">
    <property type="protein sequence ID" value="EEV17047.1"/>
    <property type="molecule type" value="Genomic_DNA"/>
</dbReference>
<gene>
    <name evidence="1" type="ORF">CAMGR0001_1342</name>
</gene>
<sequence length="41" mass="4797">MKKTCYDLKFTITTKCRACCKRTSRRYRSASGFYPPNSVAR</sequence>
<comment type="caution">
    <text evidence="1">The sequence shown here is derived from an EMBL/GenBank/DDBJ whole genome shotgun (WGS) entry which is preliminary data.</text>
</comment>
<proteinExistence type="predicted"/>
<name>C8PJE2_9BACT</name>
<evidence type="ECO:0000313" key="1">
    <source>
        <dbReference type="EMBL" id="EEV17047.1"/>
    </source>
</evidence>